<comment type="subcellular location">
    <subcellularLocation>
        <location evidence="3">Cell projection</location>
        <location evidence="3">Dendrite</location>
    </subcellularLocation>
    <subcellularLocation>
        <location evidence="2">Cytoplasm</location>
        <location evidence="2">Cytoskeleton</location>
    </subcellularLocation>
    <subcellularLocation>
        <location evidence="4">Cytoplasm</location>
        <location evidence="4">Cytosol</location>
    </subcellularLocation>
    <subcellularLocation>
        <location evidence="31">Postsynaptic cell membrane</location>
        <topology evidence="31">Lipid-anchor</topology>
        <orientation evidence="31">Cytoplasmic side</orientation>
    </subcellularLocation>
    <subcellularLocation>
        <location evidence="26">Postsynaptic density</location>
    </subcellularLocation>
</comment>
<keyword evidence="14" id="KW-0479">Metal-binding</keyword>
<evidence type="ECO:0000256" key="32">
    <source>
        <dbReference type="ARBA" id="ARBA00073890"/>
    </source>
</evidence>
<dbReference type="FunFam" id="3.90.105.10:FF:000004">
    <property type="entry name" value="Molybdopterin molybdenumtransferase"/>
    <property type="match status" value="1"/>
</dbReference>
<dbReference type="GeneTree" id="ENSGT00390000016577"/>
<dbReference type="GO" id="GO:0005829">
    <property type="term" value="C:cytosol"/>
    <property type="evidence" value="ECO:0007669"/>
    <property type="project" value="UniProtKB-SubCell"/>
</dbReference>
<evidence type="ECO:0000256" key="8">
    <source>
        <dbReference type="ARBA" id="ARBA00012509"/>
    </source>
</evidence>
<name>A0A8D2ZKT1_SCOMX</name>
<comment type="catalytic activity">
    <reaction evidence="28">
        <text>molybdopterin + ATP + H(+) = adenylyl-molybdopterin + diphosphate</text>
        <dbReference type="Rhea" id="RHEA:31331"/>
        <dbReference type="ChEBI" id="CHEBI:15378"/>
        <dbReference type="ChEBI" id="CHEBI:30616"/>
        <dbReference type="ChEBI" id="CHEBI:33019"/>
        <dbReference type="ChEBI" id="CHEBI:58698"/>
        <dbReference type="ChEBI" id="CHEBI:62727"/>
        <dbReference type="EC" id="2.7.7.75"/>
    </reaction>
    <physiologicalReaction direction="left-to-right" evidence="28">
        <dbReference type="Rhea" id="RHEA:31332"/>
    </physiologicalReaction>
</comment>
<dbReference type="InterPro" id="IPR036425">
    <property type="entry name" value="MoaB/Mog-like_dom_sf"/>
</dbReference>
<evidence type="ECO:0000256" key="9">
    <source>
        <dbReference type="ARBA" id="ARBA00013269"/>
    </source>
</evidence>
<comment type="similarity">
    <text evidence="6">In the N-terminal section; belongs to the MoaB/Mog family.</text>
</comment>
<keyword evidence="25" id="KW-0449">Lipoprotein</keyword>
<evidence type="ECO:0000313" key="36">
    <source>
        <dbReference type="Proteomes" id="UP000694558"/>
    </source>
</evidence>
<dbReference type="InterPro" id="IPR005110">
    <property type="entry name" value="MoeA_linker/N"/>
</dbReference>
<dbReference type="EC" id="2.10.1.1" evidence="9"/>
<keyword evidence="16" id="KW-0067">ATP-binding</keyword>
<comment type="function">
    <text evidence="30">Microtubule-associated protein involved in membrane protein-cytoskeleton interactions. It is thought to anchor the inhibitory glycine receptor (GLYR) to subsynaptic microtubules. Acts as a major instructive molecule at inhibitory synapses, where it also clusters GABA type A receptors.</text>
</comment>
<keyword evidence="10" id="KW-1003">Cell membrane</keyword>
<keyword evidence="18" id="KW-0770">Synapse</keyword>
<comment type="pathway">
    <text evidence="5">Cofactor biosynthesis; molybdopterin biosynthesis.</text>
</comment>
<dbReference type="GO" id="GO:0014069">
    <property type="term" value="C:postsynaptic density"/>
    <property type="evidence" value="ECO:0007669"/>
    <property type="project" value="UniProtKB-SubCell"/>
</dbReference>
<evidence type="ECO:0000256" key="5">
    <source>
        <dbReference type="ARBA" id="ARBA00005046"/>
    </source>
</evidence>
<evidence type="ECO:0000256" key="2">
    <source>
        <dbReference type="ARBA" id="ARBA00004245"/>
    </source>
</evidence>
<evidence type="ECO:0000256" key="7">
    <source>
        <dbReference type="ARBA" id="ARBA00008339"/>
    </source>
</evidence>
<evidence type="ECO:0000256" key="17">
    <source>
        <dbReference type="ARBA" id="ARBA00022842"/>
    </source>
</evidence>
<evidence type="ECO:0000256" key="24">
    <source>
        <dbReference type="ARBA" id="ARBA00023273"/>
    </source>
</evidence>
<accession>A0A8D2ZKT1</accession>
<dbReference type="GO" id="GO:0030425">
    <property type="term" value="C:dendrite"/>
    <property type="evidence" value="ECO:0007669"/>
    <property type="project" value="UniProtKB-SubCell"/>
</dbReference>
<dbReference type="Gene3D" id="3.90.105.10">
    <property type="entry name" value="Molybdopterin biosynthesis moea protein, domain 2"/>
    <property type="match status" value="1"/>
</dbReference>
<dbReference type="GO" id="GO:0005524">
    <property type="term" value="F:ATP binding"/>
    <property type="evidence" value="ECO:0007669"/>
    <property type="project" value="UniProtKB-KW"/>
</dbReference>
<dbReference type="InterPro" id="IPR008284">
    <property type="entry name" value="MoCF_biosynth_CS"/>
</dbReference>
<evidence type="ECO:0000313" key="35">
    <source>
        <dbReference type="Ensembl" id="ENSSMAP00000003792.2"/>
    </source>
</evidence>
<dbReference type="InterPro" id="IPR038987">
    <property type="entry name" value="MoeA-like"/>
</dbReference>
<dbReference type="GO" id="GO:0005856">
    <property type="term" value="C:cytoskeleton"/>
    <property type="evidence" value="ECO:0007669"/>
    <property type="project" value="UniProtKB-SubCell"/>
</dbReference>
<dbReference type="InterPro" id="IPR036688">
    <property type="entry name" value="MoeA_C_domain_IV_sf"/>
</dbReference>
<evidence type="ECO:0000256" key="33">
    <source>
        <dbReference type="SAM" id="MobiDB-lite"/>
    </source>
</evidence>
<keyword evidence="20" id="KW-0501">Molybdenum cofactor biosynthesis</keyword>
<dbReference type="EC" id="2.7.7.75" evidence="8"/>
<evidence type="ECO:0000256" key="10">
    <source>
        <dbReference type="ARBA" id="ARBA00022475"/>
    </source>
</evidence>
<keyword evidence="11" id="KW-0963">Cytoplasm</keyword>
<comment type="cofactor">
    <cofactor evidence="1">
        <name>Mg(2+)</name>
        <dbReference type="ChEBI" id="CHEBI:18420"/>
    </cofactor>
</comment>
<keyword evidence="24" id="KW-0966">Cell projection</keyword>
<gene>
    <name evidence="35" type="primary">GPHN</name>
</gene>
<dbReference type="Proteomes" id="UP000694558">
    <property type="component" value="Chromosome 20"/>
</dbReference>
<dbReference type="AlphaFoldDB" id="A0A8D2ZKT1"/>
<dbReference type="Gene3D" id="2.170.190.11">
    <property type="entry name" value="Molybdopterin biosynthesis moea protein, domain 3"/>
    <property type="match status" value="1"/>
</dbReference>
<dbReference type="PANTHER" id="PTHR10192:SF32">
    <property type="entry name" value="GEPHYRIN B ISOFORM X1"/>
    <property type="match status" value="1"/>
</dbReference>
<keyword evidence="12" id="KW-0500">Molybdenum</keyword>
<evidence type="ECO:0000256" key="20">
    <source>
        <dbReference type="ARBA" id="ARBA00023150"/>
    </source>
</evidence>
<evidence type="ECO:0000256" key="27">
    <source>
        <dbReference type="ARBA" id="ARBA00050229"/>
    </source>
</evidence>
<dbReference type="GO" id="GO:0072579">
    <property type="term" value="P:glycine receptor clustering"/>
    <property type="evidence" value="ECO:0007669"/>
    <property type="project" value="Ensembl"/>
</dbReference>
<dbReference type="GO" id="GO:0061599">
    <property type="term" value="F:molybdopterin molybdotransferase activity"/>
    <property type="evidence" value="ECO:0007669"/>
    <property type="project" value="UniProtKB-EC"/>
</dbReference>
<dbReference type="UniPathway" id="UPA00344"/>
<feature type="compositionally biased region" description="Polar residues" evidence="33">
    <location>
        <begin position="298"/>
        <end position="321"/>
    </location>
</feature>
<dbReference type="SUPFAM" id="SSF53218">
    <property type="entry name" value="Molybdenum cofactor biosynthesis proteins"/>
    <property type="match status" value="2"/>
</dbReference>
<evidence type="ECO:0000256" key="22">
    <source>
        <dbReference type="ARBA" id="ARBA00023257"/>
    </source>
</evidence>
<keyword evidence="13" id="KW-0808">Transferase</keyword>
<dbReference type="PANTHER" id="PTHR10192">
    <property type="entry name" value="MOLYBDOPTERIN BIOSYNTHESIS PROTEIN"/>
    <property type="match status" value="1"/>
</dbReference>
<dbReference type="GO" id="GO:0061598">
    <property type="term" value="F:molybdopterin adenylyltransferase activity"/>
    <property type="evidence" value="ECO:0007669"/>
    <property type="project" value="UniProtKB-EC"/>
</dbReference>
<keyword evidence="17" id="KW-0460">Magnesium</keyword>
<evidence type="ECO:0000256" key="11">
    <source>
        <dbReference type="ARBA" id="ARBA00022490"/>
    </source>
</evidence>
<evidence type="ECO:0000256" key="15">
    <source>
        <dbReference type="ARBA" id="ARBA00022741"/>
    </source>
</evidence>
<dbReference type="Gene3D" id="3.40.980.10">
    <property type="entry name" value="MoaB/Mog-like domain"/>
    <property type="match status" value="2"/>
</dbReference>
<dbReference type="GO" id="GO:0042330">
    <property type="term" value="P:taxis"/>
    <property type="evidence" value="ECO:0007669"/>
    <property type="project" value="Ensembl"/>
</dbReference>
<keyword evidence="23" id="KW-0511">Multifunctional enzyme</keyword>
<dbReference type="CDD" id="cd00886">
    <property type="entry name" value="MogA_MoaB"/>
    <property type="match status" value="1"/>
</dbReference>
<feature type="compositionally biased region" description="Low complexity" evidence="33">
    <location>
        <begin position="230"/>
        <end position="242"/>
    </location>
</feature>
<evidence type="ECO:0000256" key="3">
    <source>
        <dbReference type="ARBA" id="ARBA00004279"/>
    </source>
</evidence>
<evidence type="ECO:0000256" key="31">
    <source>
        <dbReference type="ARBA" id="ARBA00060421"/>
    </source>
</evidence>
<dbReference type="GO" id="GO:0007529">
    <property type="term" value="P:establishment of synaptic specificity at neuromuscular junction"/>
    <property type="evidence" value="ECO:0007669"/>
    <property type="project" value="TreeGrafter"/>
</dbReference>
<feature type="region of interest" description="Disordered" evidence="33">
    <location>
        <begin position="297"/>
        <end position="325"/>
    </location>
</feature>
<evidence type="ECO:0000256" key="26">
    <source>
        <dbReference type="ARBA" id="ARBA00034105"/>
    </source>
</evidence>
<evidence type="ECO:0000256" key="12">
    <source>
        <dbReference type="ARBA" id="ARBA00022505"/>
    </source>
</evidence>
<comment type="similarity">
    <text evidence="7">In the C-terminal section; belongs to the MoeA family.</text>
</comment>
<dbReference type="GO" id="GO:0046872">
    <property type="term" value="F:metal ion binding"/>
    <property type="evidence" value="ECO:0007669"/>
    <property type="project" value="UniProtKB-KW"/>
</dbReference>
<feature type="domain" description="MoaB/Mog" evidence="34">
    <location>
        <begin position="593"/>
        <end position="759"/>
    </location>
</feature>
<sequence>MASDGMILTNHDHQIRVGVLTVSDSCFRNLAEDRSGVNLKDLVHDPSLLGGMITAYKIVPDEIDEIKETLVDWCDEKELNLILTTGGTGFAPGDVTPEATKEVIEREAPGMSLAMLMGSLNVTPLGMLSRPVCGIRGKTLIINLPGSKKGSQECFQFILPALPHAIDLLRDAVVKVKEAADELEDLPSPPPPLSPPLNSSPRRLTEDKGVQCEEDDDEKKDSGVASTEDSSSSHITAASIAAKVSARRGAGGEERGRGFRTSGSHPLHLHVFAHHSYSASIPDSIVSRGVQVLPRDTASLSTTPSESPRAQATSRLSTASCPTPKARLPSCSSTLSIAEASRREFRAHLDEVITLKSRYSTLDQLQCRLEGLKDDRRRTFSSRCVCVMSRVSSGHSAVDITKVARRHRMPPFPLTSMDKAFITVLEMTAVLGTEIINYRDGMGRVLAQDVYAKDNLPPFPASVKDGYAVRAADGPGDRFIIGESQAGEQPTHTVMPGQVMRVTTGAPIPCGADAVVQVEDTELLRESEDGTEELEVRILVQARPGQDIRPIGHDIKRGECVLAKGTHMGPSEIGLLATVGVTEVEVQKFPVVAVMSTGNELLNPEDDLHPGKIRDSNRSTLLATIQEHGYPTINLGIVGDNPDDLLNALNEGISRADVIITSGGVSMGEKDYLKQVLDIDLHAQIHFGRVFMRPGLPTTFATLDTDGVRKLIFALPGSVSLIYCPVLALSPLSACPSVLGNPVSAVVTCNLFVIPALRKMQGILDPRPTIIKARLSCDVKLDPRPEYHRCILTWHHQEPLPWAQSTGNQVSSRLMSMRSANGLLMLPPKTEQYVELHKGEVVDVMVIGRL</sequence>
<evidence type="ECO:0000256" key="23">
    <source>
        <dbReference type="ARBA" id="ARBA00023268"/>
    </source>
</evidence>
<dbReference type="Pfam" id="PF03454">
    <property type="entry name" value="MoeA_C"/>
    <property type="match status" value="1"/>
</dbReference>
<dbReference type="SUPFAM" id="SSF63867">
    <property type="entry name" value="MoeA C-terminal domain-like"/>
    <property type="match status" value="1"/>
</dbReference>
<keyword evidence="21" id="KW-0206">Cytoskeleton</keyword>
<reference evidence="35" key="1">
    <citation type="submission" date="2023-05" db="EMBL/GenBank/DDBJ databases">
        <title>High-quality long-read genome of Scophthalmus maximus.</title>
        <authorList>
            <person name="Lien S."/>
            <person name="Martinez P."/>
        </authorList>
    </citation>
    <scope>NUCLEOTIDE SEQUENCE [LARGE SCALE GENOMIC DNA]</scope>
</reference>
<comment type="function">
    <text evidence="29">Also has a catalytic activity and catalyzes two steps in the biosynthesis of the molybdenum cofactor. In the first step, molybdopterin is adenylated. Subsequently, molybdate is inserted into adenylated molybdopterin and AMP is released.</text>
</comment>
<evidence type="ECO:0000256" key="16">
    <source>
        <dbReference type="ARBA" id="ARBA00022840"/>
    </source>
</evidence>
<organism evidence="35 36">
    <name type="scientific">Scophthalmus maximus</name>
    <name type="common">Turbot</name>
    <name type="synonym">Psetta maxima</name>
    <dbReference type="NCBI Taxonomy" id="52904"/>
    <lineage>
        <taxon>Eukaryota</taxon>
        <taxon>Metazoa</taxon>
        <taxon>Chordata</taxon>
        <taxon>Craniata</taxon>
        <taxon>Vertebrata</taxon>
        <taxon>Euteleostomi</taxon>
        <taxon>Actinopterygii</taxon>
        <taxon>Neopterygii</taxon>
        <taxon>Teleostei</taxon>
        <taxon>Neoteleostei</taxon>
        <taxon>Acanthomorphata</taxon>
        <taxon>Carangaria</taxon>
        <taxon>Pleuronectiformes</taxon>
        <taxon>Pleuronectoidei</taxon>
        <taxon>Scophthalmidae</taxon>
        <taxon>Scophthalmus</taxon>
    </lineage>
</organism>
<dbReference type="SUPFAM" id="SSF63882">
    <property type="entry name" value="MoeA N-terminal region -like"/>
    <property type="match status" value="1"/>
</dbReference>
<dbReference type="GO" id="GO:0099634">
    <property type="term" value="C:postsynaptic specialization membrane"/>
    <property type="evidence" value="ECO:0007669"/>
    <property type="project" value="GOC"/>
</dbReference>
<dbReference type="PROSITE" id="PS01078">
    <property type="entry name" value="MOCF_BIOSYNTHESIS_1"/>
    <property type="match status" value="1"/>
</dbReference>
<evidence type="ECO:0000256" key="1">
    <source>
        <dbReference type="ARBA" id="ARBA00001946"/>
    </source>
</evidence>
<evidence type="ECO:0000256" key="19">
    <source>
        <dbReference type="ARBA" id="ARBA00023136"/>
    </source>
</evidence>
<keyword evidence="19" id="KW-0472">Membrane</keyword>
<evidence type="ECO:0000256" key="4">
    <source>
        <dbReference type="ARBA" id="ARBA00004514"/>
    </source>
</evidence>
<feature type="region of interest" description="Disordered" evidence="33">
    <location>
        <begin position="182"/>
        <end position="262"/>
    </location>
</feature>
<evidence type="ECO:0000256" key="29">
    <source>
        <dbReference type="ARBA" id="ARBA00055539"/>
    </source>
</evidence>
<dbReference type="NCBIfam" id="TIGR00177">
    <property type="entry name" value="molyb_syn"/>
    <property type="match status" value="2"/>
</dbReference>
<dbReference type="Ensembl" id="ENSSMAT00000003853.2">
    <property type="protein sequence ID" value="ENSSMAP00000003792.2"/>
    <property type="gene ID" value="ENSSMAG00000002151.2"/>
</dbReference>
<dbReference type="Gene3D" id="2.40.340.10">
    <property type="entry name" value="MoeA, C-terminal, domain IV"/>
    <property type="match status" value="1"/>
</dbReference>
<evidence type="ECO:0000259" key="34">
    <source>
        <dbReference type="SMART" id="SM00852"/>
    </source>
</evidence>
<dbReference type="PROSITE" id="PS01079">
    <property type="entry name" value="MOCF_BIOSYNTHESIS_2"/>
    <property type="match status" value="1"/>
</dbReference>
<evidence type="ECO:0000256" key="13">
    <source>
        <dbReference type="ARBA" id="ARBA00022679"/>
    </source>
</evidence>
<evidence type="ECO:0000256" key="14">
    <source>
        <dbReference type="ARBA" id="ARBA00022723"/>
    </source>
</evidence>
<dbReference type="InterPro" id="IPR001453">
    <property type="entry name" value="MoaB/Mog_dom"/>
</dbReference>
<evidence type="ECO:0000256" key="21">
    <source>
        <dbReference type="ARBA" id="ARBA00023212"/>
    </source>
</evidence>
<dbReference type="SMART" id="SM00852">
    <property type="entry name" value="MoCF_biosynth"/>
    <property type="match status" value="2"/>
</dbReference>
<dbReference type="CDD" id="cd00887">
    <property type="entry name" value="MoeA"/>
    <property type="match status" value="1"/>
</dbReference>
<evidence type="ECO:0000256" key="18">
    <source>
        <dbReference type="ARBA" id="ARBA00023018"/>
    </source>
</evidence>
<keyword evidence="22" id="KW-0628">Postsynaptic cell membrane</keyword>
<keyword evidence="15" id="KW-0547">Nucleotide-binding</keyword>
<dbReference type="GO" id="GO:0097112">
    <property type="term" value="P:gamma-aminobutyric acid receptor clustering"/>
    <property type="evidence" value="ECO:0007669"/>
    <property type="project" value="TreeGrafter"/>
</dbReference>
<evidence type="ECO:0000256" key="25">
    <source>
        <dbReference type="ARBA" id="ARBA00023288"/>
    </source>
</evidence>
<comment type="catalytic activity">
    <reaction evidence="27">
        <text>adenylyl-molybdopterin + molybdate = Mo-molybdopterin + AMP + H(+)</text>
        <dbReference type="Rhea" id="RHEA:35047"/>
        <dbReference type="ChEBI" id="CHEBI:15378"/>
        <dbReference type="ChEBI" id="CHEBI:36264"/>
        <dbReference type="ChEBI" id="CHEBI:62727"/>
        <dbReference type="ChEBI" id="CHEBI:71302"/>
        <dbReference type="ChEBI" id="CHEBI:456215"/>
        <dbReference type="EC" id="2.10.1.1"/>
    </reaction>
    <physiologicalReaction direction="left-to-right" evidence="27">
        <dbReference type="Rhea" id="RHEA:35048"/>
    </physiologicalReaction>
</comment>
<dbReference type="FunFam" id="2.170.190.11:FF:000001">
    <property type="entry name" value="Molybdopterin molybdenumtransferase"/>
    <property type="match status" value="1"/>
</dbReference>
<proteinExistence type="inferred from homology"/>
<dbReference type="InterPro" id="IPR036135">
    <property type="entry name" value="MoeA_linker/N_sf"/>
</dbReference>
<dbReference type="FunFam" id="2.40.340.10:FF:000001">
    <property type="entry name" value="Molybdopterin molybdenumtransferase"/>
    <property type="match status" value="1"/>
</dbReference>
<feature type="domain" description="MoaB/Mog" evidence="34">
    <location>
        <begin position="18"/>
        <end position="165"/>
    </location>
</feature>
<evidence type="ECO:0000256" key="6">
    <source>
        <dbReference type="ARBA" id="ARBA00007589"/>
    </source>
</evidence>
<dbReference type="InterPro" id="IPR005111">
    <property type="entry name" value="MoeA_C_domain_IV"/>
</dbReference>
<dbReference type="Pfam" id="PF00994">
    <property type="entry name" value="MoCF_biosynth"/>
    <property type="match status" value="2"/>
</dbReference>
<protein>
    <recommendedName>
        <fullName evidence="32">Gephyrin</fullName>
        <ecNumber evidence="9">2.10.1.1</ecNumber>
        <ecNumber evidence="8">2.7.7.75</ecNumber>
    </recommendedName>
</protein>
<evidence type="ECO:0000256" key="28">
    <source>
        <dbReference type="ARBA" id="ARBA00051501"/>
    </source>
</evidence>
<dbReference type="FunFam" id="3.40.980.10:FF:000002">
    <property type="entry name" value="Molybdopterin molybdenumtransferase"/>
    <property type="match status" value="1"/>
</dbReference>
<evidence type="ECO:0000256" key="30">
    <source>
        <dbReference type="ARBA" id="ARBA00059974"/>
    </source>
</evidence>
<reference evidence="35" key="2">
    <citation type="submission" date="2025-08" db="UniProtKB">
        <authorList>
            <consortium name="Ensembl"/>
        </authorList>
    </citation>
    <scope>IDENTIFICATION</scope>
</reference>
<dbReference type="GO" id="GO:0006777">
    <property type="term" value="P:Mo-molybdopterin cofactor biosynthetic process"/>
    <property type="evidence" value="ECO:0007669"/>
    <property type="project" value="UniProtKB-KW"/>
</dbReference>
<dbReference type="FunFam" id="3.40.980.10:FF:000001">
    <property type="entry name" value="Molybdopterin molybdenumtransferase"/>
    <property type="match status" value="1"/>
</dbReference>
<dbReference type="Pfam" id="PF03453">
    <property type="entry name" value="MoeA_N"/>
    <property type="match status" value="1"/>
</dbReference>
<dbReference type="GO" id="GO:0098970">
    <property type="term" value="P:postsynaptic neurotransmitter receptor diffusion trapping"/>
    <property type="evidence" value="ECO:0007669"/>
    <property type="project" value="TreeGrafter"/>
</dbReference>